<dbReference type="InterPro" id="IPR036890">
    <property type="entry name" value="HATPase_C_sf"/>
</dbReference>
<feature type="region of interest" description="Disordered" evidence="4">
    <location>
        <begin position="213"/>
        <end position="234"/>
    </location>
</feature>
<protein>
    <submittedName>
        <fullName evidence="6">Sensor histidine kinase LiaS</fullName>
        <ecNumber evidence="6">2.7.13.3</ecNumber>
    </submittedName>
</protein>
<evidence type="ECO:0000313" key="7">
    <source>
        <dbReference type="Proteomes" id="UP000320176"/>
    </source>
</evidence>
<dbReference type="AlphaFoldDB" id="A0A5C6B085"/>
<evidence type="ECO:0000256" key="2">
    <source>
        <dbReference type="ARBA" id="ARBA00022777"/>
    </source>
</evidence>
<dbReference type="Pfam" id="PF07730">
    <property type="entry name" value="HisKA_3"/>
    <property type="match status" value="1"/>
</dbReference>
<evidence type="ECO:0000259" key="5">
    <source>
        <dbReference type="SMART" id="SM00387"/>
    </source>
</evidence>
<keyword evidence="3" id="KW-0902">Two-component regulatory system</keyword>
<dbReference type="GO" id="GO:0000155">
    <property type="term" value="F:phosphorelay sensor kinase activity"/>
    <property type="evidence" value="ECO:0007669"/>
    <property type="project" value="InterPro"/>
</dbReference>
<dbReference type="InterPro" id="IPR003594">
    <property type="entry name" value="HATPase_dom"/>
</dbReference>
<evidence type="ECO:0000313" key="6">
    <source>
        <dbReference type="EMBL" id="TWU05705.1"/>
    </source>
</evidence>
<dbReference type="InterPro" id="IPR050482">
    <property type="entry name" value="Sensor_HK_TwoCompSys"/>
</dbReference>
<evidence type="ECO:0000256" key="4">
    <source>
        <dbReference type="SAM" id="MobiDB-lite"/>
    </source>
</evidence>
<dbReference type="RefSeq" id="WP_197454362.1">
    <property type="nucleotide sequence ID" value="NZ_CP151726.1"/>
</dbReference>
<evidence type="ECO:0000256" key="3">
    <source>
        <dbReference type="ARBA" id="ARBA00023012"/>
    </source>
</evidence>
<accession>A0A5C6B085</accession>
<comment type="caution">
    <text evidence="6">The sequence shown here is derived from an EMBL/GenBank/DDBJ whole genome shotgun (WGS) entry which is preliminary data.</text>
</comment>
<sequence>MTDVIDAERAQIGHEIHDALLPLIFAANATVDRIREELPADSTHASRLEQASQWLVQAMQVGRQMLTCIYPPELEQMGWLGAAQDVVRQLAGEGTRVDFAISDAFPGLRPSIDHAEPMPGGQPAASDTTGSASAGNVTQWSKPVAAAAYRIVVEAVRNAIRHGQASQIDVVCGRNSIEITDDGSGFEISDVPTSRFGIRSMRGRAELVGGQLQVESQPGGPTSVRFRFGNNKTE</sequence>
<feature type="compositionally biased region" description="Low complexity" evidence="4">
    <location>
        <begin position="124"/>
        <end position="135"/>
    </location>
</feature>
<dbReference type="Proteomes" id="UP000320176">
    <property type="component" value="Unassembled WGS sequence"/>
</dbReference>
<organism evidence="6 7">
    <name type="scientific">Stieleria varia</name>
    <dbReference type="NCBI Taxonomy" id="2528005"/>
    <lineage>
        <taxon>Bacteria</taxon>
        <taxon>Pseudomonadati</taxon>
        <taxon>Planctomycetota</taxon>
        <taxon>Planctomycetia</taxon>
        <taxon>Pirellulales</taxon>
        <taxon>Pirellulaceae</taxon>
        <taxon>Stieleria</taxon>
    </lineage>
</organism>
<feature type="domain" description="Histidine kinase/HSP90-like ATPase" evidence="5">
    <location>
        <begin position="143"/>
        <end position="232"/>
    </location>
</feature>
<feature type="region of interest" description="Disordered" evidence="4">
    <location>
        <begin position="110"/>
        <end position="136"/>
    </location>
</feature>
<reference evidence="6 7" key="1">
    <citation type="submission" date="2019-02" db="EMBL/GenBank/DDBJ databases">
        <title>Deep-cultivation of Planctomycetes and their phenomic and genomic characterization uncovers novel biology.</title>
        <authorList>
            <person name="Wiegand S."/>
            <person name="Jogler M."/>
            <person name="Boedeker C."/>
            <person name="Pinto D."/>
            <person name="Vollmers J."/>
            <person name="Rivas-Marin E."/>
            <person name="Kohn T."/>
            <person name="Peeters S.H."/>
            <person name="Heuer A."/>
            <person name="Rast P."/>
            <person name="Oberbeckmann S."/>
            <person name="Bunk B."/>
            <person name="Jeske O."/>
            <person name="Meyerdierks A."/>
            <person name="Storesund J.E."/>
            <person name="Kallscheuer N."/>
            <person name="Luecker S."/>
            <person name="Lage O.M."/>
            <person name="Pohl T."/>
            <person name="Merkel B.J."/>
            <person name="Hornburger P."/>
            <person name="Mueller R.-W."/>
            <person name="Bruemmer F."/>
            <person name="Labrenz M."/>
            <person name="Spormann A.M."/>
            <person name="Op Den Camp H."/>
            <person name="Overmann J."/>
            <person name="Amann R."/>
            <person name="Jetten M.S.M."/>
            <person name="Mascher T."/>
            <person name="Medema M.H."/>
            <person name="Devos D.P."/>
            <person name="Kaster A.-K."/>
            <person name="Ovreas L."/>
            <person name="Rohde M."/>
            <person name="Galperin M.Y."/>
            <person name="Jogler C."/>
        </authorList>
    </citation>
    <scope>NUCLEOTIDE SEQUENCE [LARGE SCALE GENOMIC DNA]</scope>
    <source>
        <strain evidence="6 7">Pla52n</strain>
    </source>
</reference>
<keyword evidence="2 6" id="KW-0418">Kinase</keyword>
<dbReference type="SMART" id="SM00387">
    <property type="entry name" value="HATPase_c"/>
    <property type="match status" value="1"/>
</dbReference>
<dbReference type="GO" id="GO:0046983">
    <property type="term" value="F:protein dimerization activity"/>
    <property type="evidence" value="ECO:0007669"/>
    <property type="project" value="InterPro"/>
</dbReference>
<name>A0A5C6B085_9BACT</name>
<dbReference type="PANTHER" id="PTHR24421">
    <property type="entry name" value="NITRATE/NITRITE SENSOR PROTEIN NARX-RELATED"/>
    <property type="match status" value="1"/>
</dbReference>
<dbReference type="GO" id="GO:0016020">
    <property type="term" value="C:membrane"/>
    <property type="evidence" value="ECO:0007669"/>
    <property type="project" value="InterPro"/>
</dbReference>
<dbReference type="Pfam" id="PF02518">
    <property type="entry name" value="HATPase_c"/>
    <property type="match status" value="1"/>
</dbReference>
<keyword evidence="1 6" id="KW-0808">Transferase</keyword>
<dbReference type="EC" id="2.7.13.3" evidence="6"/>
<dbReference type="SUPFAM" id="SSF55874">
    <property type="entry name" value="ATPase domain of HSP90 chaperone/DNA topoisomerase II/histidine kinase"/>
    <property type="match status" value="1"/>
</dbReference>
<proteinExistence type="predicted"/>
<dbReference type="CDD" id="cd16917">
    <property type="entry name" value="HATPase_UhpB-NarQ-NarX-like"/>
    <property type="match status" value="1"/>
</dbReference>
<keyword evidence="7" id="KW-1185">Reference proteome</keyword>
<dbReference type="Gene3D" id="3.30.565.10">
    <property type="entry name" value="Histidine kinase-like ATPase, C-terminal domain"/>
    <property type="match status" value="1"/>
</dbReference>
<dbReference type="EMBL" id="SJPN01000002">
    <property type="protein sequence ID" value="TWU05705.1"/>
    <property type="molecule type" value="Genomic_DNA"/>
</dbReference>
<evidence type="ECO:0000256" key="1">
    <source>
        <dbReference type="ARBA" id="ARBA00022679"/>
    </source>
</evidence>
<gene>
    <name evidence="6" type="primary">liaS</name>
    <name evidence="6" type="ORF">Pla52n_14200</name>
</gene>
<dbReference type="InterPro" id="IPR011712">
    <property type="entry name" value="Sig_transdc_His_kin_sub3_dim/P"/>
</dbReference>